<proteinExistence type="predicted"/>
<dbReference type="SUPFAM" id="SSF161070">
    <property type="entry name" value="SNF-like"/>
    <property type="match status" value="1"/>
</dbReference>
<dbReference type="Proteomes" id="UP001434883">
    <property type="component" value="Unassembled WGS sequence"/>
</dbReference>
<evidence type="ECO:0000313" key="7">
    <source>
        <dbReference type="EMBL" id="MEQ2193120.1"/>
    </source>
</evidence>
<keyword evidence="5 6" id="KW-0472">Membrane</keyword>
<sequence>MIGHKPNIFWQAAWRVISPLIMIFILIFYFVTQVTKKFTYLVWDQESENFPTLAERSYPSWVYVIIFILAGVPSLAIPFFALYKLIQRKCCKKDYSDSTVDTISAKIQMSDKMKF</sequence>
<evidence type="ECO:0000313" key="8">
    <source>
        <dbReference type="Proteomes" id="UP001434883"/>
    </source>
</evidence>
<protein>
    <submittedName>
        <fullName evidence="7">Uncharacterized protein</fullName>
    </submittedName>
</protein>
<feature type="transmembrane region" description="Helical" evidence="6">
    <location>
        <begin position="12"/>
        <end position="31"/>
    </location>
</feature>
<keyword evidence="4 6" id="KW-1133">Transmembrane helix</keyword>
<comment type="caution">
    <text evidence="7">The sequence shown here is derived from an EMBL/GenBank/DDBJ whole genome shotgun (WGS) entry which is preliminary data.</text>
</comment>
<accession>A0ABV0QBC9</accession>
<keyword evidence="3 6" id="KW-0812">Transmembrane</keyword>
<evidence type="ECO:0000256" key="2">
    <source>
        <dbReference type="ARBA" id="ARBA00022448"/>
    </source>
</evidence>
<name>A0ABV0QBC9_9TELE</name>
<dbReference type="Pfam" id="PF00209">
    <property type="entry name" value="SNF"/>
    <property type="match status" value="1"/>
</dbReference>
<keyword evidence="2" id="KW-0813">Transport</keyword>
<dbReference type="PANTHER" id="PTHR11616">
    <property type="entry name" value="SODIUM/CHLORIDE DEPENDENT TRANSPORTER"/>
    <property type="match status" value="1"/>
</dbReference>
<dbReference type="EMBL" id="JAHRIN010005592">
    <property type="protein sequence ID" value="MEQ2193120.1"/>
    <property type="molecule type" value="Genomic_DNA"/>
</dbReference>
<evidence type="ECO:0000256" key="5">
    <source>
        <dbReference type="ARBA" id="ARBA00023136"/>
    </source>
</evidence>
<dbReference type="InterPro" id="IPR000175">
    <property type="entry name" value="Na/ntran_symport"/>
</dbReference>
<evidence type="ECO:0000256" key="3">
    <source>
        <dbReference type="ARBA" id="ARBA00022692"/>
    </source>
</evidence>
<feature type="transmembrane region" description="Helical" evidence="6">
    <location>
        <begin position="61"/>
        <end position="83"/>
    </location>
</feature>
<dbReference type="PROSITE" id="PS50267">
    <property type="entry name" value="NA_NEUROTRAN_SYMP_3"/>
    <property type="match status" value="1"/>
</dbReference>
<organism evidence="7 8">
    <name type="scientific">Xenoophorus captivus</name>
    <dbReference type="NCBI Taxonomy" id="1517983"/>
    <lineage>
        <taxon>Eukaryota</taxon>
        <taxon>Metazoa</taxon>
        <taxon>Chordata</taxon>
        <taxon>Craniata</taxon>
        <taxon>Vertebrata</taxon>
        <taxon>Euteleostomi</taxon>
        <taxon>Actinopterygii</taxon>
        <taxon>Neopterygii</taxon>
        <taxon>Teleostei</taxon>
        <taxon>Neoteleostei</taxon>
        <taxon>Acanthomorphata</taxon>
        <taxon>Ovalentaria</taxon>
        <taxon>Atherinomorphae</taxon>
        <taxon>Cyprinodontiformes</taxon>
        <taxon>Goodeidae</taxon>
        <taxon>Xenoophorus</taxon>
    </lineage>
</organism>
<evidence type="ECO:0000256" key="6">
    <source>
        <dbReference type="SAM" id="Phobius"/>
    </source>
</evidence>
<evidence type="ECO:0000256" key="4">
    <source>
        <dbReference type="ARBA" id="ARBA00022989"/>
    </source>
</evidence>
<comment type="subcellular location">
    <subcellularLocation>
        <location evidence="1">Membrane</location>
        <topology evidence="1">Multi-pass membrane protein</topology>
    </subcellularLocation>
</comment>
<dbReference type="PANTHER" id="PTHR11616:SF125">
    <property type="entry name" value="SODIUM-DEPENDENT NEUTRAL AMINO ACID TRANSPORTER B(0)AT1"/>
    <property type="match status" value="1"/>
</dbReference>
<reference evidence="7 8" key="1">
    <citation type="submission" date="2021-06" db="EMBL/GenBank/DDBJ databases">
        <authorList>
            <person name="Palmer J.M."/>
        </authorList>
    </citation>
    <scope>NUCLEOTIDE SEQUENCE [LARGE SCALE GENOMIC DNA]</scope>
    <source>
        <strain evidence="7 8">XC_2019</strain>
        <tissue evidence="7">Muscle</tissue>
    </source>
</reference>
<dbReference type="InterPro" id="IPR037272">
    <property type="entry name" value="SNS_sf"/>
</dbReference>
<keyword evidence="8" id="KW-1185">Reference proteome</keyword>
<evidence type="ECO:0000256" key="1">
    <source>
        <dbReference type="ARBA" id="ARBA00004141"/>
    </source>
</evidence>
<gene>
    <name evidence="7" type="ORF">XENOCAPTIV_024161</name>
</gene>